<dbReference type="CDD" id="cd00870">
    <property type="entry name" value="PI3Ka_III"/>
    <property type="match status" value="1"/>
</dbReference>
<dbReference type="GO" id="GO:0006897">
    <property type="term" value="P:endocytosis"/>
    <property type="evidence" value="ECO:0007669"/>
    <property type="project" value="TreeGrafter"/>
</dbReference>
<protein>
    <recommendedName>
        <fullName evidence="7">Phosphatidylinositol 3-kinase VPS34</fullName>
        <ecNumber evidence="7">2.7.1.137</ecNumber>
    </recommendedName>
</protein>
<dbReference type="PROSITE" id="PS00916">
    <property type="entry name" value="PI3_4_KINASE_2"/>
    <property type="match status" value="1"/>
</dbReference>
<keyword evidence="3 7" id="KW-0547">Nucleotide-binding</keyword>
<evidence type="ECO:0000313" key="12">
    <source>
        <dbReference type="EMBL" id="OCL05206.1"/>
    </source>
</evidence>
<evidence type="ECO:0000256" key="8">
    <source>
        <dbReference type="SAM" id="MobiDB-lite"/>
    </source>
</evidence>
<evidence type="ECO:0000259" key="9">
    <source>
        <dbReference type="PROSITE" id="PS50290"/>
    </source>
</evidence>
<dbReference type="InterPro" id="IPR002420">
    <property type="entry name" value="PI3K-type_C2_dom"/>
</dbReference>
<dbReference type="SUPFAM" id="SSF56112">
    <property type="entry name" value="Protein kinase-like (PK-like)"/>
    <property type="match status" value="1"/>
</dbReference>
<dbReference type="OrthoDB" id="67688at2759"/>
<feature type="domain" description="PI3K/PI4K catalytic" evidence="9">
    <location>
        <begin position="629"/>
        <end position="896"/>
    </location>
</feature>
<dbReference type="GO" id="GO:0034272">
    <property type="term" value="C:phosphatidylinositol 3-kinase complex, class III, type II"/>
    <property type="evidence" value="ECO:0007669"/>
    <property type="project" value="TreeGrafter"/>
</dbReference>
<evidence type="ECO:0000256" key="6">
    <source>
        <dbReference type="ARBA" id="ARBA00023985"/>
    </source>
</evidence>
<dbReference type="Gene3D" id="2.60.40.150">
    <property type="entry name" value="C2 domain"/>
    <property type="match status" value="1"/>
</dbReference>
<dbReference type="InterPro" id="IPR016024">
    <property type="entry name" value="ARM-type_fold"/>
</dbReference>
<evidence type="ECO:0000256" key="5">
    <source>
        <dbReference type="ARBA" id="ARBA00022840"/>
    </source>
</evidence>
<dbReference type="SMART" id="SM00145">
    <property type="entry name" value="PI3Ka"/>
    <property type="match status" value="1"/>
</dbReference>
<comment type="catalytic activity">
    <reaction evidence="6">
        <text>a 1,2-diacyl-sn-glycero-3-phospho-(1D-myo-inositol) + ATP = a 1,2-diacyl-sn-glycero-3-phospho-(1D-myo-inositol-3-phosphate) + ADP + H(+)</text>
        <dbReference type="Rhea" id="RHEA:12709"/>
        <dbReference type="ChEBI" id="CHEBI:15378"/>
        <dbReference type="ChEBI" id="CHEBI:30616"/>
        <dbReference type="ChEBI" id="CHEBI:57880"/>
        <dbReference type="ChEBI" id="CHEBI:58088"/>
        <dbReference type="ChEBI" id="CHEBI:456216"/>
        <dbReference type="EC" id="2.7.1.137"/>
    </reaction>
    <physiologicalReaction direction="left-to-right" evidence="6">
        <dbReference type="Rhea" id="RHEA:12710"/>
    </physiologicalReaction>
</comment>
<evidence type="ECO:0000259" key="11">
    <source>
        <dbReference type="PROSITE" id="PS51547"/>
    </source>
</evidence>
<dbReference type="InterPro" id="IPR057756">
    <property type="entry name" value="PI3-kinase_type3/VPS34_cat"/>
</dbReference>
<dbReference type="GO" id="GO:0048015">
    <property type="term" value="P:phosphatidylinositol-mediated signaling"/>
    <property type="evidence" value="ECO:0007669"/>
    <property type="project" value="TreeGrafter"/>
</dbReference>
<comment type="similarity">
    <text evidence="1">Belongs to the PI3/PI4-kinase family. Type III PI4K subfamily.</text>
</comment>
<dbReference type="EC" id="2.7.1.137" evidence="7"/>
<dbReference type="CDD" id="cd00896">
    <property type="entry name" value="PI3Kc_III"/>
    <property type="match status" value="1"/>
</dbReference>
<feature type="region of interest" description="Disordered" evidence="8">
    <location>
        <begin position="226"/>
        <end position="249"/>
    </location>
</feature>
<dbReference type="SMART" id="SM00142">
    <property type="entry name" value="PI3K_C2"/>
    <property type="match status" value="1"/>
</dbReference>
<dbReference type="SUPFAM" id="SSF48371">
    <property type="entry name" value="ARM repeat"/>
    <property type="match status" value="1"/>
</dbReference>
<dbReference type="PROSITE" id="PS51545">
    <property type="entry name" value="PIK_HELICAL"/>
    <property type="match status" value="1"/>
</dbReference>
<reference evidence="12 13" key="1">
    <citation type="journal article" date="2016" name="Nat. Commun.">
        <title>Ectomycorrhizal ecology is imprinted in the genome of the dominant symbiotic fungus Cenococcum geophilum.</title>
        <authorList>
            <consortium name="DOE Joint Genome Institute"/>
            <person name="Peter M."/>
            <person name="Kohler A."/>
            <person name="Ohm R.A."/>
            <person name="Kuo A."/>
            <person name="Krutzmann J."/>
            <person name="Morin E."/>
            <person name="Arend M."/>
            <person name="Barry K.W."/>
            <person name="Binder M."/>
            <person name="Choi C."/>
            <person name="Clum A."/>
            <person name="Copeland A."/>
            <person name="Grisel N."/>
            <person name="Haridas S."/>
            <person name="Kipfer T."/>
            <person name="LaButti K."/>
            <person name="Lindquist E."/>
            <person name="Lipzen A."/>
            <person name="Maire R."/>
            <person name="Meier B."/>
            <person name="Mihaltcheva S."/>
            <person name="Molinier V."/>
            <person name="Murat C."/>
            <person name="Poggeler S."/>
            <person name="Quandt C.A."/>
            <person name="Sperisen C."/>
            <person name="Tritt A."/>
            <person name="Tisserant E."/>
            <person name="Crous P.W."/>
            <person name="Henrissat B."/>
            <person name="Nehls U."/>
            <person name="Egli S."/>
            <person name="Spatafora J.W."/>
            <person name="Grigoriev I.V."/>
            <person name="Martin F.M."/>
        </authorList>
    </citation>
    <scope>NUCLEOTIDE SEQUENCE [LARGE SCALE GENOMIC DNA]</scope>
    <source>
        <strain evidence="12 13">CBS 207.34</strain>
    </source>
</reference>
<dbReference type="PANTHER" id="PTHR10048:SF7">
    <property type="entry name" value="PHOSPHATIDYLINOSITOL 3-KINASE CATALYTIC SUBUNIT TYPE 3"/>
    <property type="match status" value="1"/>
</dbReference>
<dbReference type="InterPro" id="IPR042236">
    <property type="entry name" value="PI3K_accessory_sf"/>
</dbReference>
<dbReference type="Pfam" id="PF00792">
    <property type="entry name" value="PI3K_C2"/>
    <property type="match status" value="1"/>
</dbReference>
<dbReference type="GO" id="GO:0000045">
    <property type="term" value="P:autophagosome assembly"/>
    <property type="evidence" value="ECO:0007669"/>
    <property type="project" value="TreeGrafter"/>
</dbReference>
<dbReference type="PIRSF" id="PIRSF000587">
    <property type="entry name" value="PI3K_Vps34"/>
    <property type="match status" value="1"/>
</dbReference>
<dbReference type="FunFam" id="1.25.40.70:FF:000009">
    <property type="entry name" value="Phosphatidylinositol 3-kinase VPS34"/>
    <property type="match status" value="1"/>
</dbReference>
<dbReference type="PROSITE" id="PS50290">
    <property type="entry name" value="PI3_4_KINASE_3"/>
    <property type="match status" value="1"/>
</dbReference>
<proteinExistence type="inferred from homology"/>
<dbReference type="Gene3D" id="1.10.1070.11">
    <property type="entry name" value="Phosphatidylinositol 3-/4-kinase, catalytic domain"/>
    <property type="match status" value="1"/>
</dbReference>
<dbReference type="Pfam" id="PF00454">
    <property type="entry name" value="PI3_PI4_kinase"/>
    <property type="match status" value="1"/>
</dbReference>
<evidence type="ECO:0000256" key="1">
    <source>
        <dbReference type="ARBA" id="ARBA00006209"/>
    </source>
</evidence>
<dbReference type="AlphaFoldDB" id="A0A8E2EUP9"/>
<keyword evidence="5 7" id="KW-0067">ATP-binding</keyword>
<sequence>MEPFSFATSSALTLPVNVRIDRLDGHQKPIPYSVLLKRPDLRHRASNLSPHSELYVTIQLWADSKPLTVPIQTAYKVFKNGRIWNEWLTLPITYSNIPLSSQLAITVWDLSPTGGEGSKLHAIPFGGTTIPLFDNDNTLQKGRQRCRLHRHKAADGLSSSTTPWVIPPARRNRKDEKASIRSVDEQGAEMERLEGLLKKQEMGEIPPNAWLDQMVFRQMMKLRSNALKSEPSPSQEHIEGKLNDSNDETLKKDGMKEEHEEKFYLHIEFPRFDHPIVFTDQEYPPPPISSIQLPASSSEVRLKPPPEVSFGPGINVDGNGYGDVDAGRLIRIYDPEVGMRDNPAENKHRRLVRSHRTGVLDRDLKPNAKIRDELNAIMSYGPTHELNPEEKDLVWKFRHHLTRDKRALTKFVKSVAWNDPGEARQAVQILPKWTEIDVDDALELLGPSFDNPAVRAYAVDRLRKADDDELLVYLLQLVQALKFETVTPEVAEGDATQDSSLARFLISRAVESATLGNFLHWYLMVECDDLSPEQGQEHRKLFAKVEYDFMTELVKRPDGNAMRKTLLRQAELIVVLSKISKEVRFSREDRPRKIARLKKYLADPKNELVHIDPPLPLPLDPSVLITGVYAEDSNVLKSSLYPLLLKFRTINNTKYPIIFKTGDDLRQDQLVIQIITLMDRLLRKENLDLKLTPYRILATSTTAGAAQFIPSISLAAAVAKYKGSLLAYLRANNPDDDAPLGVRKEAMDTYVKSCAGYCVITYLLGVGDRHLDNLLLAPDGHFFHVDFGYILGRDPKPFAPLMKLGREMIEGMGGPQSQFYAQFKSYCYTAYSTLRKSSNLILNLFALMREANVPDIRIEPDKAVWKVQERLCLELSEEEAMRHFEGLIQDSAGAVMPVVTDRLHGFVQHWRA</sequence>
<evidence type="ECO:0000256" key="7">
    <source>
        <dbReference type="PIRNR" id="PIRNR000587"/>
    </source>
</evidence>
<dbReference type="Proteomes" id="UP000250140">
    <property type="component" value="Unassembled WGS sequence"/>
</dbReference>
<dbReference type="GO" id="GO:0005777">
    <property type="term" value="C:peroxisome"/>
    <property type="evidence" value="ECO:0007669"/>
    <property type="project" value="TreeGrafter"/>
</dbReference>
<evidence type="ECO:0000256" key="2">
    <source>
        <dbReference type="ARBA" id="ARBA00022679"/>
    </source>
</evidence>
<dbReference type="GO" id="GO:0005524">
    <property type="term" value="F:ATP binding"/>
    <property type="evidence" value="ECO:0007669"/>
    <property type="project" value="UniProtKB-UniRule"/>
</dbReference>
<dbReference type="GO" id="GO:0034271">
    <property type="term" value="C:phosphatidylinositol 3-kinase complex, class III, type I"/>
    <property type="evidence" value="ECO:0007669"/>
    <property type="project" value="TreeGrafter"/>
</dbReference>
<dbReference type="SMART" id="SM00146">
    <property type="entry name" value="PI3Kc"/>
    <property type="match status" value="1"/>
</dbReference>
<accession>A0A8E2EUP9</accession>
<dbReference type="PANTHER" id="PTHR10048">
    <property type="entry name" value="PHOSPHATIDYLINOSITOL KINASE"/>
    <property type="match status" value="1"/>
</dbReference>
<evidence type="ECO:0000259" key="10">
    <source>
        <dbReference type="PROSITE" id="PS51545"/>
    </source>
</evidence>
<evidence type="ECO:0000256" key="3">
    <source>
        <dbReference type="ARBA" id="ARBA00022741"/>
    </source>
</evidence>
<name>A0A8E2EUP9_9PEZI</name>
<feature type="compositionally biased region" description="Basic and acidic residues" evidence="8">
    <location>
        <begin position="236"/>
        <end position="249"/>
    </location>
</feature>
<dbReference type="GO" id="GO:0000407">
    <property type="term" value="C:phagophore assembly site"/>
    <property type="evidence" value="ECO:0007669"/>
    <property type="project" value="TreeGrafter"/>
</dbReference>
<dbReference type="InterPro" id="IPR036940">
    <property type="entry name" value="PI3/4_kinase_cat_sf"/>
</dbReference>
<dbReference type="InterPro" id="IPR018936">
    <property type="entry name" value="PI3/4_kinase_CS"/>
</dbReference>
<dbReference type="FunFam" id="1.10.1070.11:FF:000002">
    <property type="entry name" value="Phosphatidylinositol 3-kinase catalytic subunit type 3"/>
    <property type="match status" value="1"/>
</dbReference>
<dbReference type="CDD" id="cd08397">
    <property type="entry name" value="C2_PI3K_class_III"/>
    <property type="match status" value="1"/>
</dbReference>
<dbReference type="GO" id="GO:0005768">
    <property type="term" value="C:endosome"/>
    <property type="evidence" value="ECO:0007669"/>
    <property type="project" value="TreeGrafter"/>
</dbReference>
<dbReference type="SUPFAM" id="SSF49562">
    <property type="entry name" value="C2 domain (Calcium/lipid-binding domain, CaLB)"/>
    <property type="match status" value="1"/>
</dbReference>
<dbReference type="InterPro" id="IPR011009">
    <property type="entry name" value="Kinase-like_dom_sf"/>
</dbReference>
<dbReference type="GO" id="GO:0016303">
    <property type="term" value="F:1-phosphatidylinositol-3-kinase activity"/>
    <property type="evidence" value="ECO:0007669"/>
    <property type="project" value="UniProtKB-UniRule"/>
</dbReference>
<dbReference type="PROSITE" id="PS00915">
    <property type="entry name" value="PI3_4_KINASE_1"/>
    <property type="match status" value="1"/>
</dbReference>
<dbReference type="FunFam" id="2.60.40.150:FF:000238">
    <property type="entry name" value="Phosphatidylinositol 3-kinase VPS34"/>
    <property type="match status" value="1"/>
</dbReference>
<organism evidence="12 13">
    <name type="scientific">Glonium stellatum</name>
    <dbReference type="NCBI Taxonomy" id="574774"/>
    <lineage>
        <taxon>Eukaryota</taxon>
        <taxon>Fungi</taxon>
        <taxon>Dikarya</taxon>
        <taxon>Ascomycota</taxon>
        <taxon>Pezizomycotina</taxon>
        <taxon>Dothideomycetes</taxon>
        <taxon>Pleosporomycetidae</taxon>
        <taxon>Gloniales</taxon>
        <taxon>Gloniaceae</taxon>
        <taxon>Glonium</taxon>
    </lineage>
</organism>
<dbReference type="EMBL" id="KV750353">
    <property type="protein sequence ID" value="OCL05206.1"/>
    <property type="molecule type" value="Genomic_DNA"/>
</dbReference>
<keyword evidence="13" id="KW-1185">Reference proteome</keyword>
<dbReference type="InterPro" id="IPR035892">
    <property type="entry name" value="C2_domain_sf"/>
</dbReference>
<keyword evidence="2 7" id="KW-0808">Transferase</keyword>
<feature type="region of interest" description="Disordered" evidence="8">
    <location>
        <begin position="151"/>
        <end position="177"/>
    </location>
</feature>
<feature type="domain" description="PIK helical" evidence="10">
    <location>
        <begin position="361"/>
        <end position="548"/>
    </location>
</feature>
<evidence type="ECO:0000256" key="4">
    <source>
        <dbReference type="ARBA" id="ARBA00022777"/>
    </source>
</evidence>
<dbReference type="Gene3D" id="1.25.40.70">
    <property type="entry name" value="Phosphatidylinositol 3-kinase, accessory domain (PIK)"/>
    <property type="match status" value="1"/>
</dbReference>
<gene>
    <name evidence="12" type="ORF">AOQ84DRAFT_299343</name>
</gene>
<evidence type="ECO:0000313" key="13">
    <source>
        <dbReference type="Proteomes" id="UP000250140"/>
    </source>
</evidence>
<dbReference type="PROSITE" id="PS51547">
    <property type="entry name" value="C2_PI3K"/>
    <property type="match status" value="1"/>
</dbReference>
<dbReference type="InterPro" id="IPR001263">
    <property type="entry name" value="PI3K_accessory_dom"/>
</dbReference>
<dbReference type="InterPro" id="IPR015433">
    <property type="entry name" value="PI3/4_kinase"/>
</dbReference>
<dbReference type="FunFam" id="3.30.1010.10:FF:000002">
    <property type="entry name" value="Phosphatidylinositol 3-kinase catalytic subunit type 3"/>
    <property type="match status" value="1"/>
</dbReference>
<keyword evidence="4 7" id="KW-0418">Kinase</keyword>
<feature type="domain" description="C2 PI3K-type" evidence="11">
    <location>
        <begin position="25"/>
        <end position="186"/>
    </location>
</feature>
<dbReference type="Pfam" id="PF00613">
    <property type="entry name" value="PI3Ka"/>
    <property type="match status" value="1"/>
</dbReference>
<dbReference type="InterPro" id="IPR000403">
    <property type="entry name" value="PI3/4_kinase_cat_dom"/>
</dbReference>
<dbReference type="Gene3D" id="3.30.1010.10">
    <property type="entry name" value="Phosphatidylinositol 3-kinase Catalytic Subunit, Chain A, domain 4"/>
    <property type="match status" value="1"/>
</dbReference>
<dbReference type="InterPro" id="IPR008290">
    <property type="entry name" value="PI3K_Vps34"/>
</dbReference>